<dbReference type="EMBL" id="LMWX01000016">
    <property type="protein sequence ID" value="KUN86612.1"/>
    <property type="molecule type" value="Genomic_DNA"/>
</dbReference>
<keyword evidence="4" id="KW-1185">Reference proteome</keyword>
<protein>
    <recommendedName>
        <fullName evidence="5">Large membrane protein</fullName>
    </recommendedName>
</protein>
<feature type="compositionally biased region" description="Basic and acidic residues" evidence="1">
    <location>
        <begin position="1"/>
        <end position="14"/>
    </location>
</feature>
<keyword evidence="2" id="KW-1133">Transmembrane helix</keyword>
<accession>A0A101T6H6</accession>
<keyword evidence="2" id="KW-0812">Transmembrane</keyword>
<feature type="region of interest" description="Disordered" evidence="1">
    <location>
        <begin position="436"/>
        <end position="463"/>
    </location>
</feature>
<evidence type="ECO:0000313" key="4">
    <source>
        <dbReference type="Proteomes" id="UP000053024"/>
    </source>
</evidence>
<dbReference type="Proteomes" id="UP000053024">
    <property type="component" value="Unassembled WGS sequence"/>
</dbReference>
<sequence length="550" mass="54711">MNTERPEKPEEPESSKATGSAEEPKPSRSEQGAGDPGQPQSVEESGPSAGTVTEAETPGTPGTAEPAGSPDESAPRRRSPLVVVSVAAAVLLAGGGGAYVAAGAGSDGRANAGAPGGSATPPPLALDGLAAGGGTGGIAPGEPDPYGVTYVAAGTLPDGPAAAPVYGPGAEVGKAAVARLAKALGAEGQPVAEGRIWRVGAGRDGTGPSLQVSRDAPGSWSYTRFAPGTDDCRKITVCAQDPGVPAADPVSAAEAEKAAAPVLKALGQDDAKLDASRVTGARRVVNADPVVGGLPTYGLTTGLTVDEKGRLVGGHGQLAAPVKGDVYPVLSARRTLALMNRAPEGGHRMGIGGCTGPVPLKDRLEQPCDRTGAGSGRSAGTADEATVEKAVFGLAARSAGGRRLLVPSWLFEVKGPAARGTFTVAYPAVDPAYLASPSPAPSSSAPSAGPSSAPRTSGVKVDGYRADGRELTVSFTGGVCADYTASAKESAGRVAVTVTGRSWPGKVCVAMARFYEKTVRLDAPLGGRTVTGTDGTRIPKAESGGLRPQR</sequence>
<organism evidence="3 4">
    <name type="scientific">Streptomyces bungoensis</name>
    <dbReference type="NCBI Taxonomy" id="285568"/>
    <lineage>
        <taxon>Bacteria</taxon>
        <taxon>Bacillati</taxon>
        <taxon>Actinomycetota</taxon>
        <taxon>Actinomycetes</taxon>
        <taxon>Kitasatosporales</taxon>
        <taxon>Streptomycetaceae</taxon>
        <taxon>Streptomyces</taxon>
    </lineage>
</organism>
<dbReference type="STRING" id="285568.AQJ66_11300"/>
<evidence type="ECO:0008006" key="5">
    <source>
        <dbReference type="Google" id="ProtNLM"/>
    </source>
</evidence>
<evidence type="ECO:0000313" key="3">
    <source>
        <dbReference type="EMBL" id="KUN86612.1"/>
    </source>
</evidence>
<feature type="compositionally biased region" description="Polar residues" evidence="1">
    <location>
        <begin position="38"/>
        <end position="51"/>
    </location>
</feature>
<proteinExistence type="predicted"/>
<dbReference type="OrthoDB" id="3830613at2"/>
<feature type="region of interest" description="Disordered" evidence="1">
    <location>
        <begin position="1"/>
        <end position="78"/>
    </location>
</feature>
<feature type="compositionally biased region" description="Low complexity" evidence="1">
    <location>
        <begin position="526"/>
        <end position="536"/>
    </location>
</feature>
<evidence type="ECO:0000256" key="2">
    <source>
        <dbReference type="SAM" id="Phobius"/>
    </source>
</evidence>
<feature type="compositionally biased region" description="Low complexity" evidence="1">
    <location>
        <begin position="436"/>
        <end position="454"/>
    </location>
</feature>
<reference evidence="3 4" key="1">
    <citation type="submission" date="2015-10" db="EMBL/GenBank/DDBJ databases">
        <title>Draft genome sequence of Streptomyces bungoensis DSM 41781, type strain for the species Streptomyces bungoensis.</title>
        <authorList>
            <person name="Ruckert C."/>
            <person name="Winkler A."/>
            <person name="Kalinowski J."/>
            <person name="Kampfer P."/>
            <person name="Glaeser S."/>
        </authorList>
    </citation>
    <scope>NUCLEOTIDE SEQUENCE [LARGE SCALE GENOMIC DNA]</scope>
    <source>
        <strain evidence="3 4">DSM 41781</strain>
    </source>
</reference>
<feature type="region of interest" description="Disordered" evidence="1">
    <location>
        <begin position="526"/>
        <end position="550"/>
    </location>
</feature>
<keyword evidence="2" id="KW-0472">Membrane</keyword>
<dbReference type="RefSeq" id="WP_061919810.1">
    <property type="nucleotide sequence ID" value="NZ_KQ948854.1"/>
</dbReference>
<gene>
    <name evidence="3" type="ORF">AQJ66_11300</name>
</gene>
<feature type="transmembrane region" description="Helical" evidence="2">
    <location>
        <begin position="81"/>
        <end position="102"/>
    </location>
</feature>
<name>A0A101T6H6_9ACTN</name>
<comment type="caution">
    <text evidence="3">The sequence shown here is derived from an EMBL/GenBank/DDBJ whole genome shotgun (WGS) entry which is preliminary data.</text>
</comment>
<evidence type="ECO:0000256" key="1">
    <source>
        <dbReference type="SAM" id="MobiDB-lite"/>
    </source>
</evidence>
<dbReference type="AlphaFoldDB" id="A0A101T6H6"/>